<accession>A0A9D2CCP7</accession>
<feature type="compositionally biased region" description="Pro residues" evidence="1">
    <location>
        <begin position="78"/>
        <end position="98"/>
    </location>
</feature>
<dbReference type="AlphaFoldDB" id="A0A9D2CCP7"/>
<sequence length="248" mass="25761">MKRKPIFERVGDFMEGRGFYIVLSLCVAAIGISGYYLFSSLQPGGEETAVAAPTQVVVAVTPKVEAVKPTVTAAPRPSATPTPSPAPSASPDPTPAPSQTPAQATPSAQAADFFVWPLRGQVVADWSLEVLAYDETMGDWRTHSGIDISAPVGTQVMAVAGGTVSGVEEDDLMGTTVTITHAGGLESVYANLAEVPAVEVGDQVDVGDVIGATGTTAAAESARAPHLHLEMWKEGESVDPLDYLPEQS</sequence>
<dbReference type="InterPro" id="IPR050570">
    <property type="entry name" value="Cell_wall_metabolism_enzyme"/>
</dbReference>
<dbReference type="InterPro" id="IPR016047">
    <property type="entry name" value="M23ase_b-sheet_dom"/>
</dbReference>
<proteinExistence type="predicted"/>
<evidence type="ECO:0000313" key="4">
    <source>
        <dbReference type="EMBL" id="HIY73061.1"/>
    </source>
</evidence>
<dbReference type="PANTHER" id="PTHR21666">
    <property type="entry name" value="PEPTIDASE-RELATED"/>
    <property type="match status" value="1"/>
</dbReference>
<reference evidence="4" key="2">
    <citation type="submission" date="2021-04" db="EMBL/GenBank/DDBJ databases">
        <authorList>
            <person name="Gilroy R."/>
        </authorList>
    </citation>
    <scope>NUCLEOTIDE SEQUENCE</scope>
    <source>
        <strain evidence="4">CHK33-7979</strain>
    </source>
</reference>
<dbReference type="Gene3D" id="2.70.70.10">
    <property type="entry name" value="Glucose Permease (Domain IIA)"/>
    <property type="match status" value="1"/>
</dbReference>
<dbReference type="Proteomes" id="UP000886824">
    <property type="component" value="Unassembled WGS sequence"/>
</dbReference>
<evidence type="ECO:0000256" key="2">
    <source>
        <dbReference type="SAM" id="Phobius"/>
    </source>
</evidence>
<dbReference type="Pfam" id="PF01551">
    <property type="entry name" value="Peptidase_M23"/>
    <property type="match status" value="1"/>
</dbReference>
<keyword evidence="2" id="KW-0812">Transmembrane</keyword>
<gene>
    <name evidence="4" type="ORF">H9826_03650</name>
</gene>
<feature type="domain" description="M23ase beta-sheet core" evidence="3">
    <location>
        <begin position="142"/>
        <end position="240"/>
    </location>
</feature>
<dbReference type="EMBL" id="DXCX01000037">
    <property type="protein sequence ID" value="HIY73061.1"/>
    <property type="molecule type" value="Genomic_DNA"/>
</dbReference>
<dbReference type="GO" id="GO:0004222">
    <property type="term" value="F:metalloendopeptidase activity"/>
    <property type="evidence" value="ECO:0007669"/>
    <property type="project" value="TreeGrafter"/>
</dbReference>
<evidence type="ECO:0000256" key="1">
    <source>
        <dbReference type="SAM" id="MobiDB-lite"/>
    </source>
</evidence>
<dbReference type="InterPro" id="IPR011055">
    <property type="entry name" value="Dup_hybrid_motif"/>
</dbReference>
<feature type="transmembrane region" description="Helical" evidence="2">
    <location>
        <begin position="20"/>
        <end position="38"/>
    </location>
</feature>
<dbReference type="CDD" id="cd12797">
    <property type="entry name" value="M23_peptidase"/>
    <property type="match status" value="1"/>
</dbReference>
<organism evidence="4 5">
    <name type="scientific">Candidatus Intestinimonas merdavium</name>
    <dbReference type="NCBI Taxonomy" id="2838622"/>
    <lineage>
        <taxon>Bacteria</taxon>
        <taxon>Bacillati</taxon>
        <taxon>Bacillota</taxon>
        <taxon>Clostridia</taxon>
        <taxon>Eubacteriales</taxon>
        <taxon>Intestinimonas</taxon>
    </lineage>
</organism>
<comment type="caution">
    <text evidence="4">The sequence shown here is derived from an EMBL/GenBank/DDBJ whole genome shotgun (WGS) entry which is preliminary data.</text>
</comment>
<keyword evidence="2" id="KW-1133">Transmembrane helix</keyword>
<protein>
    <submittedName>
        <fullName evidence="4">Peptidoglycan DD-metalloendopeptidase family protein</fullName>
    </submittedName>
</protein>
<reference evidence="4" key="1">
    <citation type="journal article" date="2021" name="PeerJ">
        <title>Extensive microbial diversity within the chicken gut microbiome revealed by metagenomics and culture.</title>
        <authorList>
            <person name="Gilroy R."/>
            <person name="Ravi A."/>
            <person name="Getino M."/>
            <person name="Pursley I."/>
            <person name="Horton D.L."/>
            <person name="Alikhan N.F."/>
            <person name="Baker D."/>
            <person name="Gharbi K."/>
            <person name="Hall N."/>
            <person name="Watson M."/>
            <person name="Adriaenssens E.M."/>
            <person name="Foster-Nyarko E."/>
            <person name="Jarju S."/>
            <person name="Secka A."/>
            <person name="Antonio M."/>
            <person name="Oren A."/>
            <person name="Chaudhuri R.R."/>
            <person name="La Ragione R."/>
            <person name="Hildebrand F."/>
            <person name="Pallen M.J."/>
        </authorList>
    </citation>
    <scope>NUCLEOTIDE SEQUENCE</scope>
    <source>
        <strain evidence="4">CHK33-7979</strain>
    </source>
</reference>
<dbReference type="PANTHER" id="PTHR21666:SF270">
    <property type="entry name" value="MUREIN HYDROLASE ACTIVATOR ENVC"/>
    <property type="match status" value="1"/>
</dbReference>
<name>A0A9D2CCP7_9FIRM</name>
<feature type="region of interest" description="Disordered" evidence="1">
    <location>
        <begin position="69"/>
        <end position="104"/>
    </location>
</feature>
<evidence type="ECO:0000313" key="5">
    <source>
        <dbReference type="Proteomes" id="UP000886824"/>
    </source>
</evidence>
<evidence type="ECO:0000259" key="3">
    <source>
        <dbReference type="Pfam" id="PF01551"/>
    </source>
</evidence>
<dbReference type="SUPFAM" id="SSF51261">
    <property type="entry name" value="Duplicated hybrid motif"/>
    <property type="match status" value="1"/>
</dbReference>
<keyword evidence="2" id="KW-0472">Membrane</keyword>